<keyword evidence="8 13" id="KW-1133">Transmembrane helix</keyword>
<dbReference type="SUPFAM" id="SSF63380">
    <property type="entry name" value="Riboflavin synthase domain-like"/>
    <property type="match status" value="1"/>
</dbReference>
<dbReference type="InterPro" id="IPR013130">
    <property type="entry name" value="Fe3_Rdtase_TM_dom"/>
</dbReference>
<dbReference type="InterPro" id="IPR050415">
    <property type="entry name" value="MRET"/>
</dbReference>
<evidence type="ECO:0000256" key="6">
    <source>
        <dbReference type="ARBA" id="ARBA00022723"/>
    </source>
</evidence>
<feature type="domain" description="FAD-binding FR-type" evidence="14">
    <location>
        <begin position="221"/>
        <end position="322"/>
    </location>
</feature>
<dbReference type="Pfam" id="PF00175">
    <property type="entry name" value="NAD_binding_1"/>
    <property type="match status" value="1"/>
</dbReference>
<feature type="transmembrane region" description="Helical" evidence="13">
    <location>
        <begin position="197"/>
        <end position="216"/>
    </location>
</feature>
<evidence type="ECO:0000256" key="8">
    <source>
        <dbReference type="ARBA" id="ARBA00022989"/>
    </source>
</evidence>
<dbReference type="Pfam" id="PF01794">
    <property type="entry name" value="Ferric_reduct"/>
    <property type="match status" value="1"/>
</dbReference>
<keyword evidence="3" id="KW-0285">Flavoprotein</keyword>
<dbReference type="InterPro" id="IPR017938">
    <property type="entry name" value="Riboflavin_synthase-like_b-brl"/>
</dbReference>
<proteinExistence type="predicted"/>
<dbReference type="OrthoDB" id="3807506at2"/>
<feature type="transmembrane region" description="Helical" evidence="13">
    <location>
        <begin position="56"/>
        <end position="77"/>
    </location>
</feature>
<dbReference type="InterPro" id="IPR017927">
    <property type="entry name" value="FAD-bd_FR_type"/>
</dbReference>
<keyword evidence="4 13" id="KW-0812">Transmembrane</keyword>
<evidence type="ECO:0000256" key="10">
    <source>
        <dbReference type="ARBA" id="ARBA00023004"/>
    </source>
</evidence>
<name>A0A4Q4ZG17_9ACTN</name>
<evidence type="ECO:0000256" key="3">
    <source>
        <dbReference type="ARBA" id="ARBA00022630"/>
    </source>
</evidence>
<dbReference type="EMBL" id="SDKM01000008">
    <property type="protein sequence ID" value="RYP87073.1"/>
    <property type="molecule type" value="Genomic_DNA"/>
</dbReference>
<evidence type="ECO:0000256" key="1">
    <source>
        <dbReference type="ARBA" id="ARBA00001974"/>
    </source>
</evidence>
<keyword evidence="6" id="KW-0479">Metal-binding</keyword>
<evidence type="ECO:0000256" key="11">
    <source>
        <dbReference type="ARBA" id="ARBA00023014"/>
    </source>
</evidence>
<feature type="transmembrane region" description="Helical" evidence="13">
    <location>
        <begin position="26"/>
        <end position="44"/>
    </location>
</feature>
<dbReference type="SUPFAM" id="SSF52343">
    <property type="entry name" value="Ferredoxin reductase-like, C-terminal NADP-linked domain"/>
    <property type="match status" value="1"/>
</dbReference>
<evidence type="ECO:0000256" key="5">
    <source>
        <dbReference type="ARBA" id="ARBA00022714"/>
    </source>
</evidence>
<keyword evidence="7" id="KW-0274">FAD</keyword>
<comment type="subcellular location">
    <subcellularLocation>
        <location evidence="2">Membrane</location>
        <topology evidence="2">Multi-pass membrane protein</topology>
    </subcellularLocation>
</comment>
<organism evidence="15 16">
    <name type="scientific">Nocardioides guangzhouensis</name>
    <dbReference type="NCBI Taxonomy" id="2497878"/>
    <lineage>
        <taxon>Bacteria</taxon>
        <taxon>Bacillati</taxon>
        <taxon>Actinomycetota</taxon>
        <taxon>Actinomycetes</taxon>
        <taxon>Propionibacteriales</taxon>
        <taxon>Nocardioidaceae</taxon>
        <taxon>Nocardioides</taxon>
    </lineage>
</organism>
<keyword evidence="16" id="KW-1185">Reference proteome</keyword>
<dbReference type="GO" id="GO:0016020">
    <property type="term" value="C:membrane"/>
    <property type="evidence" value="ECO:0007669"/>
    <property type="project" value="UniProtKB-SubCell"/>
</dbReference>
<comment type="caution">
    <text evidence="15">The sequence shown here is derived from an EMBL/GenBank/DDBJ whole genome shotgun (WGS) entry which is preliminary data.</text>
</comment>
<keyword evidence="12 13" id="KW-0472">Membrane</keyword>
<accession>A0A4Q4ZG17</accession>
<evidence type="ECO:0000313" key="15">
    <source>
        <dbReference type="EMBL" id="RYP87073.1"/>
    </source>
</evidence>
<keyword evidence="9" id="KW-0560">Oxidoreductase</keyword>
<dbReference type="Proteomes" id="UP000295198">
    <property type="component" value="Unassembled WGS sequence"/>
</dbReference>
<evidence type="ECO:0000256" key="13">
    <source>
        <dbReference type="SAM" id="Phobius"/>
    </source>
</evidence>
<feature type="transmembrane region" description="Helical" evidence="13">
    <location>
        <begin position="164"/>
        <end position="185"/>
    </location>
</feature>
<keyword evidence="5" id="KW-0001">2Fe-2S</keyword>
<protein>
    <recommendedName>
        <fullName evidence="14">FAD-binding FR-type domain-containing protein</fullName>
    </recommendedName>
</protein>
<dbReference type="PANTHER" id="PTHR47354">
    <property type="entry name" value="NADH OXIDOREDUCTASE HCR"/>
    <property type="match status" value="1"/>
</dbReference>
<dbReference type="GO" id="GO:0016491">
    <property type="term" value="F:oxidoreductase activity"/>
    <property type="evidence" value="ECO:0007669"/>
    <property type="project" value="UniProtKB-KW"/>
</dbReference>
<dbReference type="PROSITE" id="PS51384">
    <property type="entry name" value="FAD_FR"/>
    <property type="match status" value="1"/>
</dbReference>
<feature type="transmembrane region" description="Helical" evidence="13">
    <location>
        <begin position="98"/>
        <end position="118"/>
    </location>
</feature>
<dbReference type="CDD" id="cd06198">
    <property type="entry name" value="FNR_like_3"/>
    <property type="match status" value="1"/>
</dbReference>
<dbReference type="AlphaFoldDB" id="A0A4Q4ZG17"/>
<dbReference type="InterPro" id="IPR039261">
    <property type="entry name" value="FNR_nucleotide-bd"/>
</dbReference>
<dbReference type="GO" id="GO:0046872">
    <property type="term" value="F:metal ion binding"/>
    <property type="evidence" value="ECO:0007669"/>
    <property type="project" value="UniProtKB-KW"/>
</dbReference>
<dbReference type="Gene3D" id="2.40.30.10">
    <property type="entry name" value="Translation factors"/>
    <property type="match status" value="1"/>
</dbReference>
<evidence type="ECO:0000256" key="12">
    <source>
        <dbReference type="ARBA" id="ARBA00023136"/>
    </source>
</evidence>
<evidence type="ECO:0000256" key="4">
    <source>
        <dbReference type="ARBA" id="ARBA00022692"/>
    </source>
</evidence>
<evidence type="ECO:0000259" key="14">
    <source>
        <dbReference type="PROSITE" id="PS51384"/>
    </source>
</evidence>
<dbReference type="Gene3D" id="3.40.50.80">
    <property type="entry name" value="Nucleotide-binding domain of ferredoxin-NADP reductase (FNR) module"/>
    <property type="match status" value="1"/>
</dbReference>
<dbReference type="PANTHER" id="PTHR47354:SF6">
    <property type="entry name" value="NADH OXIDOREDUCTASE HCR"/>
    <property type="match status" value="1"/>
</dbReference>
<dbReference type="RefSeq" id="WP_134715703.1">
    <property type="nucleotide sequence ID" value="NZ_SDKM01000008.1"/>
</dbReference>
<evidence type="ECO:0000313" key="16">
    <source>
        <dbReference type="Proteomes" id="UP000295198"/>
    </source>
</evidence>
<evidence type="ECO:0000256" key="2">
    <source>
        <dbReference type="ARBA" id="ARBA00004141"/>
    </source>
</evidence>
<keyword evidence="10" id="KW-0408">Iron</keyword>
<gene>
    <name evidence="15" type="ORF">EKO23_07325</name>
</gene>
<keyword evidence="11" id="KW-0411">Iron-sulfur</keyword>
<dbReference type="PRINTS" id="PR00410">
    <property type="entry name" value="PHEHYDRXLASE"/>
</dbReference>
<sequence length="458" mass="50200">MAAPLWSGRRRWIGGGGTTRRRIAPALWKALVLSAVVVPLVVLATVPEDSRSDPWYVASMATALAAASLLVATFVLPSRVRALTSYLGVERLLRNHRALALAASALVLVHVVLALAHADGGPAVLDLREAPPRVWAGSTATVALALMVLLAVTRRRRRPRYEGWRLAHVVLANVVVLGAALHVWWLADLTRYRAGRLWFAVLAAVLVLVTVHRWVWRPLRARRNAYVVDEVRAESPTAVTVVLHADGHRGLRFRPGQFAWLKIGSSPFVFEEHPFTIASPATEPWRKEFTVKALGDFSEILAGLRPGRQVHLDGPHGAFTTEGLRSSGFVFLAGGVGITPMLSMLRTMADRGDPRPVVLVVAGRTADDLLHRVGYDDLAARLDVRLVEVLESPPKEWEGAVGWLSQDVLDAALPGRRGRRNLDYFICGPGPMVAAATRILCDWGIRPTRIHTELFDVV</sequence>
<dbReference type="InterPro" id="IPR001433">
    <property type="entry name" value="OxRdtase_FAD/NAD-bd"/>
</dbReference>
<evidence type="ECO:0000256" key="9">
    <source>
        <dbReference type="ARBA" id="ARBA00023002"/>
    </source>
</evidence>
<dbReference type="GO" id="GO:0051537">
    <property type="term" value="F:2 iron, 2 sulfur cluster binding"/>
    <property type="evidence" value="ECO:0007669"/>
    <property type="project" value="UniProtKB-KW"/>
</dbReference>
<feature type="transmembrane region" description="Helical" evidence="13">
    <location>
        <begin position="134"/>
        <end position="152"/>
    </location>
</feature>
<evidence type="ECO:0000256" key="7">
    <source>
        <dbReference type="ARBA" id="ARBA00022827"/>
    </source>
</evidence>
<reference evidence="15 16" key="1">
    <citation type="submission" date="2019-01" db="EMBL/GenBank/DDBJ databases">
        <title>Nocardioides guangzhouensis sp. nov., an actinobacterium isolated from soil.</title>
        <authorList>
            <person name="Fu Y."/>
            <person name="Cai Y."/>
            <person name="Lin Z."/>
            <person name="Chen P."/>
        </authorList>
    </citation>
    <scope>NUCLEOTIDE SEQUENCE [LARGE SCALE GENOMIC DNA]</scope>
    <source>
        <strain evidence="15 16">130</strain>
    </source>
</reference>
<comment type="cofactor">
    <cofactor evidence="1">
        <name>FAD</name>
        <dbReference type="ChEBI" id="CHEBI:57692"/>
    </cofactor>
</comment>